<dbReference type="InterPro" id="IPR046561">
    <property type="entry name" value="DUF6716"/>
</dbReference>
<evidence type="ECO:0000313" key="2">
    <source>
        <dbReference type="Proteomes" id="UP000616114"/>
    </source>
</evidence>
<accession>A0A8J2TY09</accession>
<name>A0A8J2TY09_9MICO</name>
<reference evidence="1" key="2">
    <citation type="submission" date="2020-09" db="EMBL/GenBank/DDBJ databases">
        <authorList>
            <person name="Sun Q."/>
            <person name="Zhou Y."/>
        </authorList>
    </citation>
    <scope>NUCLEOTIDE SEQUENCE</scope>
    <source>
        <strain evidence="1">CGMCC 1.12785</strain>
    </source>
</reference>
<dbReference type="Pfam" id="PF20471">
    <property type="entry name" value="DUF6716"/>
    <property type="match status" value="1"/>
</dbReference>
<organism evidence="1 2">
    <name type="scientific">Sediminivirga luteola</name>
    <dbReference type="NCBI Taxonomy" id="1774748"/>
    <lineage>
        <taxon>Bacteria</taxon>
        <taxon>Bacillati</taxon>
        <taxon>Actinomycetota</taxon>
        <taxon>Actinomycetes</taxon>
        <taxon>Micrococcales</taxon>
        <taxon>Brevibacteriaceae</taxon>
        <taxon>Sediminivirga</taxon>
    </lineage>
</organism>
<proteinExistence type="predicted"/>
<comment type="caution">
    <text evidence="1">The sequence shown here is derived from an EMBL/GenBank/DDBJ whole genome shotgun (WGS) entry which is preliminary data.</text>
</comment>
<reference evidence="1" key="1">
    <citation type="journal article" date="2014" name="Int. J. Syst. Evol. Microbiol.">
        <title>Complete genome sequence of Corynebacterium casei LMG S-19264T (=DSM 44701T), isolated from a smear-ripened cheese.</title>
        <authorList>
            <consortium name="US DOE Joint Genome Institute (JGI-PGF)"/>
            <person name="Walter F."/>
            <person name="Albersmeier A."/>
            <person name="Kalinowski J."/>
            <person name="Ruckert C."/>
        </authorList>
    </citation>
    <scope>NUCLEOTIDE SEQUENCE</scope>
    <source>
        <strain evidence="1">CGMCC 1.12785</strain>
    </source>
</reference>
<dbReference type="EMBL" id="BMFY01000006">
    <property type="protein sequence ID" value="GGA14742.1"/>
    <property type="molecule type" value="Genomic_DNA"/>
</dbReference>
<dbReference type="AlphaFoldDB" id="A0A8J2TY09"/>
<protein>
    <submittedName>
        <fullName evidence="1">Uncharacterized protein</fullName>
    </submittedName>
</protein>
<keyword evidence="2" id="KW-1185">Reference proteome</keyword>
<dbReference type="Proteomes" id="UP000616114">
    <property type="component" value="Unassembled WGS sequence"/>
</dbReference>
<evidence type="ECO:0000313" key="1">
    <source>
        <dbReference type="EMBL" id="GGA14742.1"/>
    </source>
</evidence>
<gene>
    <name evidence="1" type="ORF">GCM10011333_17150</name>
</gene>
<dbReference type="RefSeq" id="WP_188550504.1">
    <property type="nucleotide sequence ID" value="NZ_BMFY01000006.1"/>
</dbReference>
<sequence>MLTPPPTIVSVSDSESYLKWAARLLSGSGTEGPASAHGLQRGQLWLLHNPILPSAAQIEAALAGSAFGPGDVRLLSFAEFPAALRALGDGGPDVVVGAATGPVVERVFAAAATLPRRPALISGLPGVGLPAREKGMRFRALGDAFIAHSYAEQAAYQEICRQLDLPTRILVNRLPLLRSTEPPRRRSQDEERRCLVFAPQAKVPAERAQREAILKALAGYAAAFPGHRVIVKVRALAGEQQTHHEEYAYPVLLAELERRGEIPAGRLEVAAGPLSDYLTADAALVTVSSTAALESIDAGLPTGIISEFGMNEELLTLAFRGSGMELSLAELAAGRIPFPHTRWLEDNYFHQQPEPLFAELERLAADSRAGRLAPLGSRLRASRFRMLRAEARLRAPKPVVRTYQAVAGTVRRLRAR</sequence>